<comment type="subcellular location">
    <subcellularLocation>
        <location evidence="8">Cell membrane</location>
        <topology evidence="8">Peripheral membrane protein</topology>
    </subcellularLocation>
</comment>
<dbReference type="InterPro" id="IPR004100">
    <property type="entry name" value="ATPase_F1/V1/A1_a/bsu_N"/>
</dbReference>
<dbReference type="NCBIfam" id="NF003235">
    <property type="entry name" value="PRK04196.1"/>
    <property type="match status" value="1"/>
</dbReference>
<dbReference type="Gene3D" id="3.40.50.12240">
    <property type="match status" value="1"/>
</dbReference>
<protein>
    <recommendedName>
        <fullName evidence="8">A-type ATP synthase subunit B</fullName>
    </recommendedName>
</protein>
<keyword evidence="6 8" id="KW-0472">Membrane</keyword>
<dbReference type="InterPro" id="IPR005724">
    <property type="entry name" value="ATPase_A1-cplx_bsu"/>
</dbReference>
<evidence type="ECO:0000313" key="13">
    <source>
        <dbReference type="Proteomes" id="UP000304382"/>
    </source>
</evidence>
<dbReference type="SUPFAM" id="SSF47917">
    <property type="entry name" value="C-terminal domain of alpha and beta subunits of F1 ATP synthase"/>
    <property type="match status" value="1"/>
</dbReference>
<comment type="caution">
    <text evidence="12">The sequence shown here is derived from an EMBL/GenBank/DDBJ whole genome shotgun (WGS) entry which is preliminary data.</text>
</comment>
<evidence type="ECO:0000256" key="8">
    <source>
        <dbReference type="HAMAP-Rule" id="MF_00310"/>
    </source>
</evidence>
<dbReference type="NCBIfam" id="TIGR01041">
    <property type="entry name" value="ATP_syn_B_arch"/>
    <property type="match status" value="1"/>
</dbReference>
<gene>
    <name evidence="8" type="primary">atpB</name>
    <name evidence="12" type="ORF">Harman_12720</name>
</gene>
<dbReference type="InterPro" id="IPR020003">
    <property type="entry name" value="ATPase_a/bsu_AS"/>
</dbReference>
<name>A0A4C2EHX0_9EURY</name>
<keyword evidence="13" id="KW-1185">Reference proteome</keyword>
<dbReference type="InterPro" id="IPR022879">
    <property type="entry name" value="V-ATPase_su_B/beta"/>
</dbReference>
<dbReference type="CDD" id="cd18112">
    <property type="entry name" value="ATP-synt_V_A-type_beta_C"/>
    <property type="match status" value="1"/>
</dbReference>
<dbReference type="GO" id="GO:0042777">
    <property type="term" value="P:proton motive force-driven plasma membrane ATP synthesis"/>
    <property type="evidence" value="ECO:0007669"/>
    <property type="project" value="UniProtKB-UniRule"/>
</dbReference>
<evidence type="ECO:0000256" key="4">
    <source>
        <dbReference type="ARBA" id="ARBA00022781"/>
    </source>
</evidence>
<dbReference type="Pfam" id="PF02874">
    <property type="entry name" value="ATP-synt_ab_N"/>
    <property type="match status" value="1"/>
</dbReference>
<comment type="subunit">
    <text evidence="8">Has multiple subunits with at least A(3), B(3), C, D, E, F, H, I and proteolipid K(x).</text>
</comment>
<dbReference type="PROSITE" id="PS00152">
    <property type="entry name" value="ATPASE_ALPHA_BETA"/>
    <property type="match status" value="1"/>
</dbReference>
<evidence type="ECO:0000259" key="9">
    <source>
        <dbReference type="Pfam" id="PF00006"/>
    </source>
</evidence>
<evidence type="ECO:0000313" key="12">
    <source>
        <dbReference type="EMBL" id="GCF13337.1"/>
    </source>
</evidence>
<dbReference type="InterPro" id="IPR055190">
    <property type="entry name" value="ATP-synt_VA_C"/>
</dbReference>
<dbReference type="InterPro" id="IPR000194">
    <property type="entry name" value="ATPase_F1/V1/A1_a/bsu_nucl-bd"/>
</dbReference>
<dbReference type="CDD" id="cd01135">
    <property type="entry name" value="V_A-ATPase_B"/>
    <property type="match status" value="1"/>
</dbReference>
<evidence type="ECO:0000256" key="2">
    <source>
        <dbReference type="ARBA" id="ARBA00022448"/>
    </source>
</evidence>
<dbReference type="EMBL" id="BIXZ01000001">
    <property type="protein sequence ID" value="GCF13337.1"/>
    <property type="molecule type" value="Genomic_DNA"/>
</dbReference>
<dbReference type="GO" id="GO:0033178">
    <property type="term" value="C:proton-transporting two-sector ATPase complex, catalytic domain"/>
    <property type="evidence" value="ECO:0007669"/>
    <property type="project" value="InterPro"/>
</dbReference>
<sequence length="472" mass="52478">MKEYQTITEISGPLVFVETDEPVGYDDIVEIELSDGETRRGQVLESASDYVAIQVFEGTEGIDRDASVRFLGETMKMPVTEDLLGRVMDGTGQPIDGGPEIVPDERRDIVGEAINPYSREYPEEFIQTGVSAIDGMNTLVRGQKLPIFSASGLPHNDLALQIARQATVPEEEEGDDDEGSEFAVIFGAMGITAEEANEFMDDFERTGALERSVVFMNLADDPAVERTITPRLALTTAEYLAFEKDYHVLVILTDMTNYCEALREIGAAREEVPGRRGYPGYMYTDLAQLYERAGRIEGREGSVTQLPILTMPGDDDTHPIPDLTGYITEGQIYIDRDLNSQGIQPPINVLPSLSRLMDDGIGEGLTRADHADVKDQIFAAYAEGEDLRDLVNIVGREALSELDNKYLDFADRFEEEFVDQGTDTARSIDETLELGWDLLSMLPKDALNRIDEDLIEEHYREDETAETVEAEA</sequence>
<dbReference type="CDD" id="cd18118">
    <property type="entry name" value="ATP-synt_V_A-type_beta_N"/>
    <property type="match status" value="1"/>
</dbReference>
<evidence type="ECO:0000259" key="10">
    <source>
        <dbReference type="Pfam" id="PF02874"/>
    </source>
</evidence>
<evidence type="ECO:0000256" key="3">
    <source>
        <dbReference type="ARBA" id="ARBA00022475"/>
    </source>
</evidence>
<evidence type="ECO:0000256" key="6">
    <source>
        <dbReference type="ARBA" id="ARBA00023136"/>
    </source>
</evidence>
<keyword evidence="2 8" id="KW-0813">Transport</keyword>
<reference evidence="12 13" key="1">
    <citation type="submission" date="2019-02" db="EMBL/GenBank/DDBJ databases">
        <title>Haloarcula mannanilyticum sp. nov., a mannan degrading haloarchaeon isolated from commercial salt.</title>
        <authorList>
            <person name="Enomoto S."/>
            <person name="Shimane Y."/>
            <person name="Kamekura M."/>
            <person name="Ito T."/>
            <person name="Moriya O."/>
            <person name="Ihara K."/>
            <person name="Takahashi-Ando N."/>
            <person name="Fukushima Y."/>
            <person name="Yoshida Y."/>
            <person name="Usama R."/>
            <person name="Takai K."/>
            <person name="Minegishi H."/>
        </authorList>
    </citation>
    <scope>NUCLEOTIDE SEQUENCE [LARGE SCALE GENOMIC DNA]</scope>
    <source>
        <strain evidence="12 13">MD130-1</strain>
    </source>
</reference>
<evidence type="ECO:0000256" key="1">
    <source>
        <dbReference type="ARBA" id="ARBA00008936"/>
    </source>
</evidence>
<dbReference type="InterPro" id="IPR027417">
    <property type="entry name" value="P-loop_NTPase"/>
</dbReference>
<evidence type="ECO:0000256" key="5">
    <source>
        <dbReference type="ARBA" id="ARBA00023065"/>
    </source>
</evidence>
<dbReference type="SUPFAM" id="SSF52540">
    <property type="entry name" value="P-loop containing nucleoside triphosphate hydrolases"/>
    <property type="match status" value="1"/>
</dbReference>
<dbReference type="PANTHER" id="PTHR43389">
    <property type="entry name" value="V-TYPE PROTON ATPASE SUBUNIT B"/>
    <property type="match status" value="1"/>
</dbReference>
<dbReference type="PIRSF" id="PIRSF039114">
    <property type="entry name" value="V-ATPsynth_beta/V-ATPase_B"/>
    <property type="match status" value="1"/>
</dbReference>
<accession>A0A4C2EHX0</accession>
<evidence type="ECO:0000259" key="11">
    <source>
        <dbReference type="Pfam" id="PF22919"/>
    </source>
</evidence>
<feature type="domain" description="ATPase F1/V1/A1 complex alpha/beta subunit N-terminal" evidence="10">
    <location>
        <begin position="7"/>
        <end position="72"/>
    </location>
</feature>
<feature type="domain" description="ATP synthase A/B type C-terminal" evidence="11">
    <location>
        <begin position="359"/>
        <end position="458"/>
    </location>
</feature>
<organism evidence="12 13">
    <name type="scientific">Haloarcula mannanilytica</name>
    <dbReference type="NCBI Taxonomy" id="2509225"/>
    <lineage>
        <taxon>Archaea</taxon>
        <taxon>Methanobacteriati</taxon>
        <taxon>Methanobacteriota</taxon>
        <taxon>Stenosarchaea group</taxon>
        <taxon>Halobacteria</taxon>
        <taxon>Halobacteriales</taxon>
        <taxon>Haloarculaceae</taxon>
        <taxon>Haloarcula</taxon>
    </lineage>
</organism>
<proteinExistence type="inferred from homology"/>
<dbReference type="AlphaFoldDB" id="A0A4C2EHX0"/>
<keyword evidence="3 8" id="KW-1003">Cell membrane</keyword>
<evidence type="ECO:0000256" key="7">
    <source>
        <dbReference type="ARBA" id="ARBA00023310"/>
    </source>
</evidence>
<keyword evidence="5 8" id="KW-0406">Ion transport</keyword>
<dbReference type="PANTHER" id="PTHR43389:SF4">
    <property type="entry name" value="V-TYPE PROTON ATPASE SUBUNIT B"/>
    <property type="match status" value="1"/>
</dbReference>
<feature type="domain" description="ATPase F1/V1/A1 complex alpha/beta subunit nucleotide-binding" evidence="9">
    <location>
        <begin position="129"/>
        <end position="354"/>
    </location>
</feature>
<dbReference type="OrthoDB" id="32941at2157"/>
<dbReference type="GO" id="GO:0005886">
    <property type="term" value="C:plasma membrane"/>
    <property type="evidence" value="ECO:0007669"/>
    <property type="project" value="UniProtKB-SubCell"/>
</dbReference>
<dbReference type="RefSeq" id="WP_137682957.1">
    <property type="nucleotide sequence ID" value="NZ_BIXZ01000001.1"/>
</dbReference>
<dbReference type="Proteomes" id="UP000304382">
    <property type="component" value="Unassembled WGS sequence"/>
</dbReference>
<dbReference type="GO" id="GO:0005524">
    <property type="term" value="F:ATP binding"/>
    <property type="evidence" value="ECO:0007669"/>
    <property type="project" value="UniProtKB-UniRule"/>
</dbReference>
<dbReference type="Pfam" id="PF00006">
    <property type="entry name" value="ATP-synt_ab"/>
    <property type="match status" value="1"/>
</dbReference>
<comment type="function">
    <text evidence="8">Component of the A-type ATP synthase that produces ATP from ADP in the presence of a proton gradient across the membrane. The B chain is a regulatory subunit.</text>
</comment>
<keyword evidence="4 8" id="KW-0375">Hydrogen ion transport</keyword>
<dbReference type="Pfam" id="PF22919">
    <property type="entry name" value="ATP-synt_VA_C"/>
    <property type="match status" value="1"/>
</dbReference>
<keyword evidence="7 8" id="KW-0066">ATP synthesis</keyword>
<comment type="similarity">
    <text evidence="1 8">Belongs to the ATPase alpha/beta chains family.</text>
</comment>
<dbReference type="HAMAP" id="MF_00310">
    <property type="entry name" value="ATP_synth_B_arch"/>
    <property type="match status" value="1"/>
</dbReference>
<dbReference type="GO" id="GO:0046933">
    <property type="term" value="F:proton-transporting ATP synthase activity, rotational mechanism"/>
    <property type="evidence" value="ECO:0007669"/>
    <property type="project" value="UniProtKB-UniRule"/>
</dbReference>